<gene>
    <name evidence="3" type="ORF">NGM29_00995</name>
</gene>
<keyword evidence="4" id="KW-1185">Reference proteome</keyword>
<dbReference type="SUPFAM" id="SSF46785">
    <property type="entry name" value="Winged helix' DNA-binding domain"/>
    <property type="match status" value="1"/>
</dbReference>
<dbReference type="EMBL" id="CP100355">
    <property type="protein sequence ID" value="UTF53891.1"/>
    <property type="molecule type" value="Genomic_DNA"/>
</dbReference>
<accession>A0A9E7SWB8</accession>
<evidence type="ECO:0000313" key="4">
    <source>
        <dbReference type="Proteomes" id="UP001056855"/>
    </source>
</evidence>
<dbReference type="InterPro" id="IPR036388">
    <property type="entry name" value="WH-like_DNA-bd_sf"/>
</dbReference>
<feature type="domain" description="Methanogenesis regulatory protein FilR1 middle" evidence="1">
    <location>
        <begin position="134"/>
        <end position="255"/>
    </location>
</feature>
<dbReference type="InterPro" id="IPR013561">
    <property type="entry name" value="FilR1_middle_dom"/>
</dbReference>
<protein>
    <submittedName>
        <fullName evidence="3">Helix-turn-helix domain-containing protein</fullName>
    </submittedName>
</protein>
<dbReference type="Pfam" id="PF25213">
    <property type="entry name" value="HVO_A0261_N"/>
    <property type="match status" value="1"/>
</dbReference>
<proteinExistence type="predicted"/>
<evidence type="ECO:0000259" key="1">
    <source>
        <dbReference type="Pfam" id="PF08350"/>
    </source>
</evidence>
<reference evidence="3" key="1">
    <citation type="submission" date="2022-06" db="EMBL/GenBank/DDBJ databases">
        <title>Diverse halophilic archaea isolated from saline environments.</title>
        <authorList>
            <person name="Cui H.-L."/>
        </authorList>
    </citation>
    <scope>NUCLEOTIDE SEQUENCE</scope>
    <source>
        <strain evidence="3">WLHS1</strain>
    </source>
</reference>
<dbReference type="AlphaFoldDB" id="A0A9E7SWB8"/>
<name>A0A9E7SWB8_9EURY</name>
<dbReference type="Proteomes" id="UP001056855">
    <property type="component" value="Chromosome"/>
</dbReference>
<dbReference type="InterPro" id="IPR011991">
    <property type="entry name" value="ArsR-like_HTH"/>
</dbReference>
<dbReference type="GeneID" id="73288579"/>
<feature type="domain" description="HVO-A0261-like N-terminal" evidence="2">
    <location>
        <begin position="14"/>
        <end position="97"/>
    </location>
</feature>
<evidence type="ECO:0000259" key="2">
    <source>
        <dbReference type="Pfam" id="PF25213"/>
    </source>
</evidence>
<dbReference type="KEGG" id="sawl:NGM29_00995"/>
<dbReference type="InterPro" id="IPR057527">
    <property type="entry name" value="HVO_A0261-like_N"/>
</dbReference>
<dbReference type="InterPro" id="IPR036390">
    <property type="entry name" value="WH_DNA-bd_sf"/>
</dbReference>
<organism evidence="3 4">
    <name type="scientific">Natronosalvus rutilus</name>
    <dbReference type="NCBI Taxonomy" id="2953753"/>
    <lineage>
        <taxon>Archaea</taxon>
        <taxon>Methanobacteriati</taxon>
        <taxon>Methanobacteriota</taxon>
        <taxon>Stenosarchaea group</taxon>
        <taxon>Halobacteria</taxon>
        <taxon>Halobacteriales</taxon>
        <taxon>Natrialbaceae</taxon>
        <taxon>Natronosalvus</taxon>
    </lineage>
</organism>
<dbReference type="CDD" id="cd00090">
    <property type="entry name" value="HTH_ARSR"/>
    <property type="match status" value="1"/>
</dbReference>
<sequence length="263" mass="29937">MTDRERTDQEPRWDRDFVQEVMTRSELLELLADRPRTARELADQLEMARSTVHRAADALEAHGLVEKPADRFESTGLGDVVADELRTFRTNLEAARRIEPFLNTIDDSAPELPIEHFTDATVTCSGHRQAHVGIKRITELIEATDSLRMFSSIISPLYVDVARREILDGMEIEVIFDQQVIEIILEQHVEEAMEAFETGRFEVYVAENVPFELFLFDERVGLAAHDESGIARAFVETTDAGARTWAESLYAEYAADTDAFRME</sequence>
<evidence type="ECO:0000313" key="3">
    <source>
        <dbReference type="EMBL" id="UTF53891.1"/>
    </source>
</evidence>
<dbReference type="Gene3D" id="1.10.10.10">
    <property type="entry name" value="Winged helix-like DNA-binding domain superfamily/Winged helix DNA-binding domain"/>
    <property type="match status" value="1"/>
</dbReference>
<dbReference type="Pfam" id="PF08350">
    <property type="entry name" value="FilR1_middle"/>
    <property type="match status" value="1"/>
</dbReference>
<dbReference type="RefSeq" id="WP_254158408.1">
    <property type="nucleotide sequence ID" value="NZ_CP100355.1"/>
</dbReference>